<organism evidence="2 3">
    <name type="scientific">Craterilacuibacter sinensis</name>
    <dbReference type="NCBI Taxonomy" id="2686017"/>
    <lineage>
        <taxon>Bacteria</taxon>
        <taxon>Pseudomonadati</taxon>
        <taxon>Pseudomonadota</taxon>
        <taxon>Betaproteobacteria</taxon>
        <taxon>Neisseriales</taxon>
        <taxon>Neisseriaceae</taxon>
        <taxon>Craterilacuibacter</taxon>
    </lineage>
</organism>
<keyword evidence="3" id="KW-1185">Reference proteome</keyword>
<evidence type="ECO:0000313" key="2">
    <source>
        <dbReference type="EMBL" id="MXR35695.1"/>
    </source>
</evidence>
<dbReference type="EMBL" id="WSSB01000001">
    <property type="protein sequence ID" value="MXR35695.1"/>
    <property type="molecule type" value="Genomic_DNA"/>
</dbReference>
<name>A0A845BHB4_9NEIS</name>
<protein>
    <submittedName>
        <fullName evidence="2">Uncharacterized protein</fullName>
    </submittedName>
</protein>
<feature type="transmembrane region" description="Helical" evidence="1">
    <location>
        <begin position="58"/>
        <end position="75"/>
    </location>
</feature>
<comment type="caution">
    <text evidence="2">The sequence shown here is derived from an EMBL/GenBank/DDBJ whole genome shotgun (WGS) entry which is preliminary data.</text>
</comment>
<sequence length="83" mass="9249">MMAALLGVLVAAHICWPIWYWQLHGKPLRRANWLLAFLFAALDLGFIASQIQGETGQAVLLFSGIPAAIYLFAFLSEKPHKQP</sequence>
<evidence type="ECO:0000256" key="1">
    <source>
        <dbReference type="SAM" id="Phobius"/>
    </source>
</evidence>
<reference evidence="2 3" key="1">
    <citation type="submission" date="2019-12" db="EMBL/GenBank/DDBJ databases">
        <title>Neisseriaceae gen. nov. sp. Genome sequencing and assembly.</title>
        <authorList>
            <person name="Liu Z."/>
            <person name="Li A."/>
        </authorList>
    </citation>
    <scope>NUCLEOTIDE SEQUENCE [LARGE SCALE GENOMIC DNA]</scope>
    <source>
        <strain evidence="2 3">B2N2-7</strain>
    </source>
</reference>
<gene>
    <name evidence="2" type="ORF">GQF02_01630</name>
</gene>
<accession>A0A845BHB4</accession>
<keyword evidence="1" id="KW-0812">Transmembrane</keyword>
<dbReference type="Proteomes" id="UP000467214">
    <property type="component" value="Unassembled WGS sequence"/>
</dbReference>
<keyword evidence="1" id="KW-0472">Membrane</keyword>
<evidence type="ECO:0000313" key="3">
    <source>
        <dbReference type="Proteomes" id="UP000467214"/>
    </source>
</evidence>
<proteinExistence type="predicted"/>
<feature type="transmembrane region" description="Helical" evidence="1">
    <location>
        <begin position="33"/>
        <end position="51"/>
    </location>
</feature>
<dbReference type="AlphaFoldDB" id="A0A845BHB4"/>
<dbReference type="RefSeq" id="WP_124734171.1">
    <property type="nucleotide sequence ID" value="NZ_WSSB01000001.1"/>
</dbReference>
<keyword evidence="1" id="KW-1133">Transmembrane helix</keyword>